<reference evidence="2 3" key="3">
    <citation type="journal article" date="2013" name="Rice">
        <title>Improvement of the Oryza sativa Nipponbare reference genome using next generation sequence and optical map data.</title>
        <authorList>
            <person name="Kawahara Y."/>
            <person name="de la Bastide M."/>
            <person name="Hamilton J.P."/>
            <person name="Kanamori H."/>
            <person name="McCombie W.R."/>
            <person name="Ouyang S."/>
            <person name="Schwartz D.C."/>
            <person name="Tanaka T."/>
            <person name="Wu J."/>
            <person name="Zhou S."/>
            <person name="Childs K.L."/>
            <person name="Davidson R.M."/>
            <person name="Lin H."/>
            <person name="Quesada-Ocampo L."/>
            <person name="Vaillancourt B."/>
            <person name="Sakai H."/>
            <person name="Lee S.S."/>
            <person name="Kim J."/>
            <person name="Numa H."/>
            <person name="Itoh T."/>
            <person name="Buell C.R."/>
            <person name="Matsumoto T."/>
        </authorList>
    </citation>
    <scope>NUCLEOTIDE SEQUENCE [LARGE SCALE GENOMIC DNA]</scope>
    <source>
        <strain evidence="3">cv. Nipponbare</strain>
    </source>
</reference>
<proteinExistence type="predicted"/>
<keyword evidence="3" id="KW-1185">Reference proteome</keyword>
<evidence type="ECO:0000313" key="3">
    <source>
        <dbReference type="Proteomes" id="UP000059680"/>
    </source>
</evidence>
<reference evidence="2 3" key="2">
    <citation type="journal article" date="2013" name="Plant Cell Physiol.">
        <title>Rice Annotation Project Database (RAP-DB): an integrative and interactive database for rice genomics.</title>
        <authorList>
            <person name="Sakai H."/>
            <person name="Lee S.S."/>
            <person name="Tanaka T."/>
            <person name="Numa H."/>
            <person name="Kim J."/>
            <person name="Kawahara Y."/>
            <person name="Wakimoto H."/>
            <person name="Yang C.C."/>
            <person name="Iwamoto M."/>
            <person name="Abe T."/>
            <person name="Yamada Y."/>
            <person name="Muto A."/>
            <person name="Inokuchi H."/>
            <person name="Ikemura T."/>
            <person name="Matsumoto T."/>
            <person name="Sasaki T."/>
            <person name="Itoh T."/>
        </authorList>
    </citation>
    <scope>NUCLEOTIDE SEQUENCE [LARGE SCALE GENOMIC DNA]</scope>
    <source>
        <strain evidence="3">cv. Nipponbare</strain>
    </source>
</reference>
<reference evidence="3" key="1">
    <citation type="journal article" date="2005" name="Nature">
        <title>The map-based sequence of the rice genome.</title>
        <authorList>
            <consortium name="International rice genome sequencing project (IRGSP)"/>
            <person name="Matsumoto T."/>
            <person name="Wu J."/>
            <person name="Kanamori H."/>
            <person name="Katayose Y."/>
            <person name="Fujisawa M."/>
            <person name="Namiki N."/>
            <person name="Mizuno H."/>
            <person name="Yamamoto K."/>
            <person name="Antonio B.A."/>
            <person name="Baba T."/>
            <person name="Sakata K."/>
            <person name="Nagamura Y."/>
            <person name="Aoki H."/>
            <person name="Arikawa K."/>
            <person name="Arita K."/>
            <person name="Bito T."/>
            <person name="Chiden Y."/>
            <person name="Fujitsuka N."/>
            <person name="Fukunaka R."/>
            <person name="Hamada M."/>
            <person name="Harada C."/>
            <person name="Hayashi A."/>
            <person name="Hijishita S."/>
            <person name="Honda M."/>
            <person name="Hosokawa S."/>
            <person name="Ichikawa Y."/>
            <person name="Idonuma A."/>
            <person name="Iijima M."/>
            <person name="Ikeda M."/>
            <person name="Ikeno M."/>
            <person name="Ito K."/>
            <person name="Ito S."/>
            <person name="Ito T."/>
            <person name="Ito Y."/>
            <person name="Ito Y."/>
            <person name="Iwabuchi A."/>
            <person name="Kamiya K."/>
            <person name="Karasawa W."/>
            <person name="Kurita K."/>
            <person name="Katagiri S."/>
            <person name="Kikuta A."/>
            <person name="Kobayashi H."/>
            <person name="Kobayashi N."/>
            <person name="Machita K."/>
            <person name="Maehara T."/>
            <person name="Masukawa M."/>
            <person name="Mizubayashi T."/>
            <person name="Mukai Y."/>
            <person name="Nagasaki H."/>
            <person name="Nagata Y."/>
            <person name="Naito S."/>
            <person name="Nakashima M."/>
            <person name="Nakama Y."/>
            <person name="Nakamichi Y."/>
            <person name="Nakamura M."/>
            <person name="Meguro A."/>
            <person name="Negishi M."/>
            <person name="Ohta I."/>
            <person name="Ohta T."/>
            <person name="Okamoto M."/>
            <person name="Ono N."/>
            <person name="Saji S."/>
            <person name="Sakaguchi M."/>
            <person name="Sakai K."/>
            <person name="Shibata M."/>
            <person name="Shimokawa T."/>
            <person name="Song J."/>
            <person name="Takazaki Y."/>
            <person name="Terasawa K."/>
            <person name="Tsugane M."/>
            <person name="Tsuji K."/>
            <person name="Ueda S."/>
            <person name="Waki K."/>
            <person name="Yamagata H."/>
            <person name="Yamamoto M."/>
            <person name="Yamamoto S."/>
            <person name="Yamane H."/>
            <person name="Yoshiki S."/>
            <person name="Yoshihara R."/>
            <person name="Yukawa K."/>
            <person name="Zhong H."/>
            <person name="Yano M."/>
            <person name="Yuan Q."/>
            <person name="Ouyang S."/>
            <person name="Liu J."/>
            <person name="Jones K.M."/>
            <person name="Gansberger K."/>
            <person name="Moffat K."/>
            <person name="Hill J."/>
            <person name="Bera J."/>
            <person name="Fadrosh D."/>
            <person name="Jin S."/>
            <person name="Johri S."/>
            <person name="Kim M."/>
            <person name="Overton L."/>
            <person name="Reardon M."/>
            <person name="Tsitrin T."/>
            <person name="Vuong H."/>
            <person name="Weaver B."/>
            <person name="Ciecko A."/>
            <person name="Tallon L."/>
            <person name="Jackson J."/>
            <person name="Pai G."/>
            <person name="Aken S.V."/>
            <person name="Utterback T."/>
            <person name="Reidmuller S."/>
            <person name="Feldblyum T."/>
            <person name="Hsiao J."/>
            <person name="Zismann V."/>
            <person name="Iobst S."/>
            <person name="de Vazeille A.R."/>
            <person name="Buell C.R."/>
            <person name="Ying K."/>
            <person name="Li Y."/>
            <person name="Lu T."/>
            <person name="Huang Y."/>
            <person name="Zhao Q."/>
            <person name="Feng Q."/>
            <person name="Zhang L."/>
            <person name="Zhu J."/>
            <person name="Weng Q."/>
            <person name="Mu J."/>
            <person name="Lu Y."/>
            <person name="Fan D."/>
            <person name="Liu Y."/>
            <person name="Guan J."/>
            <person name="Zhang Y."/>
            <person name="Yu S."/>
            <person name="Liu X."/>
            <person name="Zhang Y."/>
            <person name="Hong G."/>
            <person name="Han B."/>
            <person name="Choisne N."/>
            <person name="Demange N."/>
            <person name="Orjeda G."/>
            <person name="Samain S."/>
            <person name="Cattolico L."/>
            <person name="Pelletier E."/>
            <person name="Couloux A."/>
            <person name="Segurens B."/>
            <person name="Wincker P."/>
            <person name="D'Hont A."/>
            <person name="Scarpelli C."/>
            <person name="Weissenbach J."/>
            <person name="Salanoubat M."/>
            <person name="Quetier F."/>
            <person name="Yu Y."/>
            <person name="Kim H.R."/>
            <person name="Rambo T."/>
            <person name="Currie J."/>
            <person name="Collura K."/>
            <person name="Luo M."/>
            <person name="Yang T."/>
            <person name="Ammiraju J.S.S."/>
            <person name="Engler F."/>
            <person name="Soderlund C."/>
            <person name="Wing R.A."/>
            <person name="Palmer L.E."/>
            <person name="de la Bastide M."/>
            <person name="Spiegel L."/>
            <person name="Nascimento L."/>
            <person name="Zutavern T."/>
            <person name="O'Shaughnessy A."/>
            <person name="Dike S."/>
            <person name="Dedhia N."/>
            <person name="Preston R."/>
            <person name="Balija V."/>
            <person name="McCombie W.R."/>
            <person name="Chow T."/>
            <person name="Chen H."/>
            <person name="Chung M."/>
            <person name="Chen C."/>
            <person name="Shaw J."/>
            <person name="Wu H."/>
            <person name="Hsiao K."/>
            <person name="Chao Y."/>
            <person name="Chu M."/>
            <person name="Cheng C."/>
            <person name="Hour A."/>
            <person name="Lee P."/>
            <person name="Lin S."/>
            <person name="Lin Y."/>
            <person name="Liou J."/>
            <person name="Liu S."/>
            <person name="Hsing Y."/>
            <person name="Raghuvanshi S."/>
            <person name="Mohanty A."/>
            <person name="Bharti A.K."/>
            <person name="Gaur A."/>
            <person name="Gupta V."/>
            <person name="Kumar D."/>
            <person name="Ravi V."/>
            <person name="Vij S."/>
            <person name="Kapur A."/>
            <person name="Khurana P."/>
            <person name="Khurana P."/>
            <person name="Khurana J.P."/>
            <person name="Tyagi A.K."/>
            <person name="Gaikwad K."/>
            <person name="Singh A."/>
            <person name="Dalal V."/>
            <person name="Srivastava S."/>
            <person name="Dixit A."/>
            <person name="Pal A.K."/>
            <person name="Ghazi I.A."/>
            <person name="Yadav M."/>
            <person name="Pandit A."/>
            <person name="Bhargava A."/>
            <person name="Sureshbabu K."/>
            <person name="Batra K."/>
            <person name="Sharma T.R."/>
            <person name="Mohapatra T."/>
            <person name="Singh N.K."/>
            <person name="Messing J."/>
            <person name="Nelson A.B."/>
            <person name="Fuks G."/>
            <person name="Kavchok S."/>
            <person name="Keizer G."/>
            <person name="Linton E."/>
            <person name="Llaca V."/>
            <person name="Song R."/>
            <person name="Tanyolac B."/>
            <person name="Young S."/>
            <person name="Ho-Il K."/>
            <person name="Hahn J.H."/>
            <person name="Sangsakoo G."/>
            <person name="Vanavichit A."/>
            <person name="de Mattos Luiz.A.T."/>
            <person name="Zimmer P.D."/>
            <person name="Malone G."/>
            <person name="Dellagostin O."/>
            <person name="de Oliveira A.C."/>
            <person name="Bevan M."/>
            <person name="Bancroft I."/>
            <person name="Minx P."/>
            <person name="Cordum H."/>
            <person name="Wilson R."/>
            <person name="Cheng Z."/>
            <person name="Jin W."/>
            <person name="Jiang J."/>
            <person name="Leong S.A."/>
            <person name="Iwama H."/>
            <person name="Gojobori T."/>
            <person name="Itoh T."/>
            <person name="Niimura Y."/>
            <person name="Fujii Y."/>
            <person name="Habara T."/>
            <person name="Sakai H."/>
            <person name="Sato Y."/>
            <person name="Wilson G."/>
            <person name="Kumar K."/>
            <person name="McCouch S."/>
            <person name="Juretic N."/>
            <person name="Hoen D."/>
            <person name="Wright S."/>
            <person name="Bruskiewich R."/>
            <person name="Bureau T."/>
            <person name="Miyao A."/>
            <person name="Hirochika H."/>
            <person name="Nishikawa T."/>
            <person name="Kadowaki K."/>
            <person name="Sugiura M."/>
            <person name="Burr B."/>
            <person name="Sasaki T."/>
        </authorList>
    </citation>
    <scope>NUCLEOTIDE SEQUENCE [LARGE SCALE GENOMIC DNA]</scope>
    <source>
        <strain evidence="3">cv. Nipponbare</strain>
    </source>
</reference>
<accession>A0A0P0VLR0</accession>
<dbReference type="Proteomes" id="UP000059680">
    <property type="component" value="Chromosome 2"/>
</dbReference>
<evidence type="ECO:0000313" key="2">
    <source>
        <dbReference type="EMBL" id="BAS79718.1"/>
    </source>
</evidence>
<dbReference type="InParanoid" id="A0A0P0VLR0"/>
<dbReference type="AlphaFoldDB" id="A0A0P0VLR0"/>
<dbReference type="PaxDb" id="39947-A0A0P0VLR0"/>
<evidence type="ECO:0000256" key="1">
    <source>
        <dbReference type="SAM" id="MobiDB-lite"/>
    </source>
</evidence>
<sequence>MQNRSWRPGGDFSSSSEALVNEQTPRRQLLLNHVAARIGPDIQPLGPGPCMVAATKDGNRNRELQRAKASQHPLDKVTIGKGSRVEAHDLVAGIAEAILRSHMNG</sequence>
<dbReference type="eggNOG" id="ENOG502R7JD">
    <property type="taxonomic scope" value="Eukaryota"/>
</dbReference>
<protein>
    <submittedName>
        <fullName evidence="2">Os02g0611250 protein</fullName>
    </submittedName>
</protein>
<gene>
    <name evidence="2" type="ordered locus">Os02g0611250</name>
    <name evidence="2" type="ORF">OSNPB_020611250</name>
</gene>
<dbReference type="Gramene" id="Os02t0611250-00">
    <property type="protein sequence ID" value="Os02t0611250-00"/>
    <property type="gene ID" value="Os02g0611250"/>
</dbReference>
<feature type="compositionally biased region" description="Polar residues" evidence="1">
    <location>
        <begin position="12"/>
        <end position="23"/>
    </location>
</feature>
<organism evidence="2 3">
    <name type="scientific">Oryza sativa subsp. japonica</name>
    <name type="common">Rice</name>
    <dbReference type="NCBI Taxonomy" id="39947"/>
    <lineage>
        <taxon>Eukaryota</taxon>
        <taxon>Viridiplantae</taxon>
        <taxon>Streptophyta</taxon>
        <taxon>Embryophyta</taxon>
        <taxon>Tracheophyta</taxon>
        <taxon>Spermatophyta</taxon>
        <taxon>Magnoliopsida</taxon>
        <taxon>Liliopsida</taxon>
        <taxon>Poales</taxon>
        <taxon>Poaceae</taxon>
        <taxon>BOP clade</taxon>
        <taxon>Oryzoideae</taxon>
        <taxon>Oryzeae</taxon>
        <taxon>Oryzinae</taxon>
        <taxon>Oryza</taxon>
        <taxon>Oryza sativa</taxon>
    </lineage>
</organism>
<name>A0A0P0VLR0_ORYSJ</name>
<feature type="region of interest" description="Disordered" evidence="1">
    <location>
        <begin position="1"/>
        <end position="24"/>
    </location>
</feature>
<dbReference type="EMBL" id="AP014958">
    <property type="protein sequence ID" value="BAS79718.1"/>
    <property type="molecule type" value="Genomic_DNA"/>
</dbReference>